<dbReference type="InterPro" id="IPR052950">
    <property type="entry name" value="CISD"/>
</dbReference>
<reference evidence="6" key="1">
    <citation type="journal article" name="DNA Res.">
        <title>The physiological potential of anammox bacteria as revealed by their core genome structure.</title>
        <authorList>
            <person name="Okubo T."/>
            <person name="Toyoda A."/>
            <person name="Fukuhara K."/>
            <person name="Uchiyama I."/>
            <person name="Harigaya Y."/>
            <person name="Kuroiwa M."/>
            <person name="Suzuki T."/>
            <person name="Murakami Y."/>
            <person name="Suwa Y."/>
            <person name="Takami H."/>
        </authorList>
    </citation>
    <scope>NUCLEOTIDE SEQUENCE</scope>
    <source>
        <strain evidence="6">317325-3</strain>
    </source>
</reference>
<keyword evidence="3" id="KW-0408">Iron</keyword>
<evidence type="ECO:0000256" key="2">
    <source>
        <dbReference type="ARBA" id="ARBA00022723"/>
    </source>
</evidence>
<protein>
    <submittedName>
        <fullName evidence="6">Glutamate synthase</fullName>
    </submittedName>
</protein>
<evidence type="ECO:0000259" key="5">
    <source>
        <dbReference type="SMART" id="SM00704"/>
    </source>
</evidence>
<evidence type="ECO:0000256" key="1">
    <source>
        <dbReference type="ARBA" id="ARBA00022714"/>
    </source>
</evidence>
<dbReference type="Proteomes" id="UP000662914">
    <property type="component" value="Chromosome"/>
</dbReference>
<feature type="domain" description="Iron-binding zinc finger CDGSH type" evidence="5">
    <location>
        <begin position="47"/>
        <end position="78"/>
    </location>
</feature>
<gene>
    <name evidence="6" type="ORF">DSYM_09600</name>
</gene>
<evidence type="ECO:0000256" key="4">
    <source>
        <dbReference type="ARBA" id="ARBA00023014"/>
    </source>
</evidence>
<dbReference type="GO" id="GO:0005737">
    <property type="term" value="C:cytoplasm"/>
    <property type="evidence" value="ECO:0007669"/>
    <property type="project" value="UniProtKB-ARBA"/>
</dbReference>
<dbReference type="PANTHER" id="PTHR46491">
    <property type="entry name" value="CDGSH IRON SULFUR DOMAIN PROTEIN HOMOLOG"/>
    <property type="match status" value="1"/>
</dbReference>
<organism evidence="6 7">
    <name type="scientific">Candidatus Desulfobacillus denitrificans</name>
    <dbReference type="NCBI Taxonomy" id="2608985"/>
    <lineage>
        <taxon>Bacteria</taxon>
        <taxon>Pseudomonadati</taxon>
        <taxon>Pseudomonadota</taxon>
        <taxon>Betaproteobacteria</taxon>
        <taxon>Candidatus Desulfobacillus</taxon>
    </lineage>
</organism>
<evidence type="ECO:0000256" key="3">
    <source>
        <dbReference type="ARBA" id="ARBA00023004"/>
    </source>
</evidence>
<dbReference type="Gene3D" id="3.40.5.90">
    <property type="entry name" value="CDGSH iron-sulfur domain, mitoNEET-type"/>
    <property type="match status" value="2"/>
</dbReference>
<dbReference type="EMBL" id="AP021857">
    <property type="protein sequence ID" value="BBO20261.1"/>
    <property type="molecule type" value="Genomic_DNA"/>
</dbReference>
<dbReference type="GO" id="GO:0046872">
    <property type="term" value="F:metal ion binding"/>
    <property type="evidence" value="ECO:0007669"/>
    <property type="project" value="UniProtKB-KW"/>
</dbReference>
<dbReference type="GO" id="GO:0051537">
    <property type="term" value="F:2 iron, 2 sulfur cluster binding"/>
    <property type="evidence" value="ECO:0007669"/>
    <property type="project" value="UniProtKB-KW"/>
</dbReference>
<feature type="domain" description="Iron-binding zinc finger CDGSH type" evidence="5">
    <location>
        <begin position="9"/>
        <end position="46"/>
    </location>
</feature>
<dbReference type="InterPro" id="IPR042216">
    <property type="entry name" value="MitoNEET_CISD"/>
</dbReference>
<dbReference type="Pfam" id="PF09360">
    <property type="entry name" value="zf-CDGSH"/>
    <property type="match status" value="1"/>
</dbReference>
<accession>A0A809S3R0</accession>
<dbReference type="PANTHER" id="PTHR46491:SF3">
    <property type="entry name" value="CDGSH IRON-SULFUR DOMAIN-CONTAINING PROTEIN 3, MITOCHONDRIAL"/>
    <property type="match status" value="1"/>
</dbReference>
<name>A0A809S3R0_9PROT</name>
<dbReference type="AlphaFoldDB" id="A0A809S3R0"/>
<keyword evidence="4" id="KW-0411">Iron-sulfur</keyword>
<evidence type="ECO:0000313" key="6">
    <source>
        <dbReference type="EMBL" id="BBO20261.1"/>
    </source>
</evidence>
<sequence length="79" mass="8812">MDTPDIPQKAPYPVDVEAGQKYWWCACGRSKNQPFCDGSHKGTPFLPVEFVAEKSEKVWFCGCKHTAAAPLCDGTHRKL</sequence>
<dbReference type="InterPro" id="IPR018967">
    <property type="entry name" value="FeS-contain_CDGSH-typ"/>
</dbReference>
<proteinExistence type="predicted"/>
<evidence type="ECO:0000313" key="7">
    <source>
        <dbReference type="Proteomes" id="UP000662914"/>
    </source>
</evidence>
<dbReference type="SMART" id="SM00704">
    <property type="entry name" value="ZnF_CDGSH"/>
    <property type="match status" value="2"/>
</dbReference>
<dbReference type="KEGG" id="ddz:DSYM_09600"/>
<keyword evidence="2" id="KW-0479">Metal-binding</keyword>
<keyword evidence="1" id="KW-0001">2Fe-2S</keyword>